<dbReference type="Pfam" id="PF08310">
    <property type="entry name" value="LGFP"/>
    <property type="match status" value="1"/>
</dbReference>
<evidence type="ECO:0000313" key="3">
    <source>
        <dbReference type="Proteomes" id="UP000216300"/>
    </source>
</evidence>
<accession>A0A255EJL4</accession>
<dbReference type="EMBL" id="NMVJ01000008">
    <property type="protein sequence ID" value="OYN89815.1"/>
    <property type="molecule type" value="Genomic_DNA"/>
</dbReference>
<feature type="compositionally biased region" description="Polar residues" evidence="1">
    <location>
        <begin position="75"/>
        <end position="96"/>
    </location>
</feature>
<reference evidence="2 3" key="1">
    <citation type="submission" date="2017-07" db="EMBL/GenBank/DDBJ databases">
        <title>Draft whole genome sequences of clinical Proprionibacteriaceae strains.</title>
        <authorList>
            <person name="Bernier A.-M."/>
            <person name="Bernard K."/>
            <person name="Domingo M.-C."/>
        </authorList>
    </citation>
    <scope>NUCLEOTIDE SEQUENCE [LARGE SCALE GENOMIC DNA]</scope>
    <source>
        <strain evidence="2 3">NML 150081</strain>
    </source>
</reference>
<dbReference type="AlphaFoldDB" id="A0A255EJL4"/>
<protein>
    <submittedName>
        <fullName evidence="2">Uncharacterized protein</fullName>
    </submittedName>
</protein>
<feature type="region of interest" description="Disordered" evidence="1">
    <location>
        <begin position="201"/>
        <end position="276"/>
    </location>
</feature>
<evidence type="ECO:0000313" key="2">
    <source>
        <dbReference type="EMBL" id="OYN89815.1"/>
    </source>
</evidence>
<gene>
    <name evidence="2" type="ORF">CGZ91_09900</name>
</gene>
<evidence type="ECO:0000256" key="1">
    <source>
        <dbReference type="SAM" id="MobiDB-lite"/>
    </source>
</evidence>
<keyword evidence="3" id="KW-1185">Reference proteome</keyword>
<organism evidence="2 3">
    <name type="scientific">Parenemella sanctibonifatiensis</name>
    <dbReference type="NCBI Taxonomy" id="2016505"/>
    <lineage>
        <taxon>Bacteria</taxon>
        <taxon>Bacillati</taxon>
        <taxon>Actinomycetota</taxon>
        <taxon>Actinomycetes</taxon>
        <taxon>Propionibacteriales</taxon>
        <taxon>Propionibacteriaceae</taxon>
        <taxon>Parenemella</taxon>
    </lineage>
</organism>
<proteinExistence type="predicted"/>
<dbReference type="OrthoDB" id="9799970at2"/>
<feature type="compositionally biased region" description="Polar residues" evidence="1">
    <location>
        <begin position="1"/>
        <end position="18"/>
    </location>
</feature>
<feature type="compositionally biased region" description="Low complexity" evidence="1">
    <location>
        <begin position="37"/>
        <end position="74"/>
    </location>
</feature>
<comment type="caution">
    <text evidence="2">The sequence shown here is derived from an EMBL/GenBank/DDBJ whole genome shotgun (WGS) entry which is preliminary data.</text>
</comment>
<dbReference type="Proteomes" id="UP000216300">
    <property type="component" value="Unassembled WGS sequence"/>
</dbReference>
<feature type="region of interest" description="Disordered" evidence="1">
    <location>
        <begin position="1"/>
        <end position="107"/>
    </location>
</feature>
<sequence length="276" mass="29456">MHPTGPCSSAPGTTTSRSVPRGAPALGDSCRPSSVATSRPGTSSSTDTSTTPGCPQKSATPTTPKSATSSNASPRNSTSDLRSSPLASGRPTGSTQRRSEDRPTGRHVRFQVGIAPASDPLTGPCYGSTFGPNFQHGSIYWTPRTGAHPVTGRIRDTWSTEGWENSPYGYPTTAEQHPGQNAPSHHRIQFFENGFLYWMDSTSPANGATPRTPSSPTAPPPPRQSKGDVDDRRTRPPSPEQYGAPQPRDSDRRRRILVPPPPRRVGTALPRASTRP</sequence>
<feature type="compositionally biased region" description="Basic and acidic residues" evidence="1">
    <location>
        <begin position="225"/>
        <end position="234"/>
    </location>
</feature>
<dbReference type="InterPro" id="IPR013207">
    <property type="entry name" value="LGFP"/>
</dbReference>
<name>A0A255EJL4_9ACTN</name>